<dbReference type="Pfam" id="PF15458">
    <property type="entry name" value="NTR2"/>
    <property type="match status" value="1"/>
</dbReference>
<dbReference type="GO" id="GO:0003677">
    <property type="term" value="F:DNA binding"/>
    <property type="evidence" value="ECO:0007669"/>
    <property type="project" value="InterPro"/>
</dbReference>
<organism evidence="6">
    <name type="scientific">Wollemia nobilis</name>
    <dbReference type="NCBI Taxonomy" id="56998"/>
    <lineage>
        <taxon>Eukaryota</taxon>
        <taxon>Viridiplantae</taxon>
        <taxon>Streptophyta</taxon>
        <taxon>Embryophyta</taxon>
        <taxon>Tracheophyta</taxon>
        <taxon>Spermatophyta</taxon>
        <taxon>Pinopsida</taxon>
        <taxon>Pinidae</taxon>
        <taxon>Conifers II</taxon>
        <taxon>Araucariales</taxon>
        <taxon>Araucariaceae</taxon>
        <taxon>Wollemia</taxon>
    </lineage>
</organism>
<accession>A0A0C9RXB3</accession>
<feature type="domain" description="GCF C-terminal" evidence="5">
    <location>
        <begin position="652"/>
        <end position="855"/>
    </location>
</feature>
<proteinExistence type="inferred from homology"/>
<protein>
    <submittedName>
        <fullName evidence="6">TSA: Wollemia nobilis Ref_Wollemi_Transcript_6527_3458 transcribed RNA sequence</fullName>
    </submittedName>
</protein>
<dbReference type="InterPro" id="IPR012890">
    <property type="entry name" value="GCFC2-like"/>
</dbReference>
<dbReference type="Pfam" id="PF07842">
    <property type="entry name" value="GCFC"/>
    <property type="match status" value="1"/>
</dbReference>
<name>A0A0C9RXB3_9CONI</name>
<evidence type="ECO:0000256" key="4">
    <source>
        <dbReference type="SAM" id="MobiDB-lite"/>
    </source>
</evidence>
<evidence type="ECO:0000313" key="6">
    <source>
        <dbReference type="EMBL" id="JAG88644.1"/>
    </source>
</evidence>
<feature type="region of interest" description="Disordered" evidence="4">
    <location>
        <begin position="1"/>
        <end position="112"/>
    </location>
</feature>
<sequence>MNKTKNFRRRAEDDDVDDDANRDNTENLVIRPPQSGTKNIKKSNKEKEKERSSKRSVGSNLLSFGEEDGIKDKLKPKPKSSVRNLLSFVADDDATEQSFQKTKKKTGGLGASHGGLVHKILGGKEAAAQPSIPSNVQPQAGEYTKEKLLELQKNTRSLGGSKPAPPPPAPPGNKKAHSETVVVLKGLVKPSLQENEKLETEAEAEAEAEGERLKEDVKSRLGAMGIESAVSIPDQATINAIRAKRERLRQARTAPDYIPLEGARISAELLKDEADSSDDDGEVHSRLAMVGDKPAEVKKGVFEVLDRARVDGDHEDDEDEEKRWEEEQFRKGFGKRVDDGSNRVSAAPSANSASISVPMSAPSSYQAVQASGYVGSGYTAATAAPPAANWTGGGVTRSVEVMSMSQHAEVAERVLQESLQRLRETHGRTKSDLNRVDENLSTSLTNITILEKSLASAGEKYIFMQKLRDFIAVLCDFLQDKAPYIEELEEQMQKLHEERATAILERRASDDADEMAEVEAAINAAKSVLSKGGGAATAAAAAAAAQAAAAATRDGSNLPPQLDEFGRDINLQKRADIKRRAEARKQRRACVALKKATSVTFADSTASQHIEGESSSGESDSDCRAYQSSRGELLRTAEHVFGDAAEEFSQLSIVKERFEGWKRLFTSAYRDAYMSLSAPAIFSPYVRLELLKWDPLYEDADFNTMNWHTLLFDYGVPENIKDFEPDDADADLVPGLLEKVALPILHHEVAHCWDRLSLRGTKNAVAAVQVILNYIPASNEALQELLAAVRMRLAEAVAELQVPTWSIPLMNSVSQASRIAAYRFGMAVRLLRNIALWKDILAMPVLEQLALDELLCGKMLPHLRNVVQHLHDAITRTERVVAALSGIWTGPSFSGELSHKLLPLVEYITTLGKELEKKQSLGASTEDISALARRLKKMLVELNEYDKARRILKIFQLKEAL</sequence>
<dbReference type="PANTHER" id="PTHR12214:SF0">
    <property type="entry name" value="LD29489P"/>
    <property type="match status" value="1"/>
</dbReference>
<dbReference type="PANTHER" id="PTHR12214">
    <property type="entry name" value="GC-RICH SEQUENCE DNA-BINDING FACTOR"/>
    <property type="match status" value="1"/>
</dbReference>
<dbReference type="InterPro" id="IPR028211">
    <property type="entry name" value="Ntr2"/>
</dbReference>
<dbReference type="EMBL" id="GCHU01006484">
    <property type="protein sequence ID" value="JAG88644.1"/>
    <property type="molecule type" value="Transcribed_RNA"/>
</dbReference>
<dbReference type="AlphaFoldDB" id="A0A0C9RXB3"/>
<evidence type="ECO:0000259" key="5">
    <source>
        <dbReference type="Pfam" id="PF07842"/>
    </source>
</evidence>
<evidence type="ECO:0000256" key="1">
    <source>
        <dbReference type="ARBA" id="ARBA00004123"/>
    </source>
</evidence>
<comment type="subcellular location">
    <subcellularLocation>
        <location evidence="1">Nucleus</location>
    </subcellularLocation>
</comment>
<comment type="similarity">
    <text evidence="2">Belongs to the GCF family.</text>
</comment>
<evidence type="ECO:0000256" key="2">
    <source>
        <dbReference type="ARBA" id="ARBA00010801"/>
    </source>
</evidence>
<feature type="region of interest" description="Disordered" evidence="4">
    <location>
        <begin position="126"/>
        <end position="215"/>
    </location>
</feature>
<dbReference type="GO" id="GO:0000390">
    <property type="term" value="P:spliceosomal complex disassembly"/>
    <property type="evidence" value="ECO:0007669"/>
    <property type="project" value="InterPro"/>
</dbReference>
<feature type="region of interest" description="Disordered" evidence="4">
    <location>
        <begin position="604"/>
        <end position="623"/>
    </location>
</feature>
<dbReference type="InterPro" id="IPR022783">
    <property type="entry name" value="GCFC_dom"/>
</dbReference>
<dbReference type="GO" id="GO:0071008">
    <property type="term" value="C:U2-type post-mRNA release spliceosomal complex"/>
    <property type="evidence" value="ECO:0007669"/>
    <property type="project" value="InterPro"/>
</dbReference>
<feature type="compositionally biased region" description="Basic and acidic residues" evidence="4">
    <location>
        <begin position="43"/>
        <end position="53"/>
    </location>
</feature>
<evidence type="ECO:0000256" key="3">
    <source>
        <dbReference type="ARBA" id="ARBA00023242"/>
    </source>
</evidence>
<keyword evidence="3" id="KW-0539">Nucleus</keyword>
<reference evidence="6" key="1">
    <citation type="submission" date="2015-02" db="EMBL/GenBank/DDBJ databases">
        <title>A transcriptome of Wollemia nobilis - a relic of Gondwana.</title>
        <authorList>
            <person name="Chia J.Y."/>
            <person name="Leong Y.S."/>
            <person name="Abdul Karim S."/>
            <person name="Wan Azmi N."/>
            <person name="Hercus R."/>
            <person name="Croft L."/>
        </authorList>
    </citation>
    <scope>NUCLEOTIDE SEQUENCE</scope>
    <source>
        <strain evidence="6">MaeBrown</strain>
        <tissue evidence="6">Leaf</tissue>
    </source>
</reference>